<dbReference type="SUPFAM" id="SSF52058">
    <property type="entry name" value="L domain-like"/>
    <property type="match status" value="1"/>
</dbReference>
<dbReference type="InterPro" id="IPR032675">
    <property type="entry name" value="LRR_dom_sf"/>
</dbReference>
<dbReference type="PANTHER" id="PTHR48054">
    <property type="entry name" value="RECEPTOR KINASE-LIKE PROTEIN XA21"/>
    <property type="match status" value="1"/>
</dbReference>
<evidence type="ECO:0000313" key="2">
    <source>
        <dbReference type="EMBL" id="CAD9564576.1"/>
    </source>
</evidence>
<feature type="region of interest" description="Disordered" evidence="1">
    <location>
        <begin position="405"/>
        <end position="500"/>
    </location>
</feature>
<organism evidence="2">
    <name type="scientific">Leptocylindrus danicus</name>
    <dbReference type="NCBI Taxonomy" id="163516"/>
    <lineage>
        <taxon>Eukaryota</taxon>
        <taxon>Sar</taxon>
        <taxon>Stramenopiles</taxon>
        <taxon>Ochrophyta</taxon>
        <taxon>Bacillariophyta</taxon>
        <taxon>Coscinodiscophyceae</taxon>
        <taxon>Chaetocerotophycidae</taxon>
        <taxon>Leptocylindrales</taxon>
        <taxon>Leptocylindraceae</taxon>
        <taxon>Leptocylindrus</taxon>
    </lineage>
</organism>
<proteinExistence type="predicted"/>
<feature type="compositionally biased region" description="Polar residues" evidence="1">
    <location>
        <begin position="441"/>
        <end position="499"/>
    </location>
</feature>
<sequence>MAVNPCPPTFGNDYCALFELFEATNGCDWDNTSGWLSSTDVCDFAGVTCSDVSGSDEVTELNLDSNNLVGSISTTLYLLPQLTVLDLSDNELAGSIPTQLGLLRSLVTLDISKNAYDNPSNGDGIVPEEVCELRDDALTMFAADCNAAEVELVDCNVAANCCTDCNNYLPSDTPSLAPVVPTDFPTAPPSGVITTPAPTAVASDTPSMSPSCDSTLDYDCTISANTTECTALVDFYENMGGCAWTQGVATGGRRLTQMGNTGTRPWGTDEDCSIRDRGAPDICCWFGVTCEYVDPSIGFVVTKVELVGNNLCGEFQDSIAYLSFLKIFELSYNKIRGGIIGAMATMEYLDVFMVDNNELTGSAEIMCNKDGNPLSFFSADCDDFAEVTACSCCFCTIQLAPSESPTVTASDAPSAGPSSSSAPTVTASSAPSATPSDTPSLVPSSAPVTDAPTGTPSLVPSVTASDTPSLVPSTGPSNPVPSDSPTVTATDTPSNTPSVCQDYPNYECESTDSTIFYGFDVDCTNVAEFPYLCYISGCAFGDLTPAEACCGCK</sequence>
<gene>
    <name evidence="2" type="ORF">LDAN0321_LOCUS4555</name>
</gene>
<dbReference type="Gene3D" id="3.80.10.10">
    <property type="entry name" value="Ribonuclease Inhibitor"/>
    <property type="match status" value="2"/>
</dbReference>
<dbReference type="AlphaFoldDB" id="A0A7S2NXY9"/>
<name>A0A7S2NXY9_9STRA</name>
<protein>
    <recommendedName>
        <fullName evidence="3">Leucine-rich repeat-containing N-terminal plant-type domain-containing protein</fullName>
    </recommendedName>
</protein>
<accession>A0A7S2NXY9</accession>
<dbReference type="InterPro" id="IPR001611">
    <property type="entry name" value="Leu-rich_rpt"/>
</dbReference>
<evidence type="ECO:0008006" key="3">
    <source>
        <dbReference type="Google" id="ProtNLM"/>
    </source>
</evidence>
<evidence type="ECO:0000256" key="1">
    <source>
        <dbReference type="SAM" id="MobiDB-lite"/>
    </source>
</evidence>
<dbReference type="Pfam" id="PF13855">
    <property type="entry name" value="LRR_8"/>
    <property type="match status" value="1"/>
</dbReference>
<dbReference type="PANTHER" id="PTHR48054:SF94">
    <property type="entry name" value="LEUCINE-RICH REPEAT RECEPTOR-LIKE PROTEIN FASCIATED EAR2"/>
    <property type="match status" value="1"/>
</dbReference>
<dbReference type="InterPro" id="IPR052592">
    <property type="entry name" value="LRR-RLK"/>
</dbReference>
<reference evidence="2" key="1">
    <citation type="submission" date="2021-01" db="EMBL/GenBank/DDBJ databases">
        <authorList>
            <person name="Corre E."/>
            <person name="Pelletier E."/>
            <person name="Niang G."/>
            <person name="Scheremetjew M."/>
            <person name="Finn R."/>
            <person name="Kale V."/>
            <person name="Holt S."/>
            <person name="Cochrane G."/>
            <person name="Meng A."/>
            <person name="Brown T."/>
            <person name="Cohen L."/>
        </authorList>
    </citation>
    <scope>NUCLEOTIDE SEQUENCE</scope>
    <source>
        <strain evidence="2">B650</strain>
    </source>
</reference>
<dbReference type="EMBL" id="HBGY01007327">
    <property type="protein sequence ID" value="CAD9564576.1"/>
    <property type="molecule type" value="Transcribed_RNA"/>
</dbReference>
<feature type="compositionally biased region" description="Low complexity" evidence="1">
    <location>
        <begin position="408"/>
        <end position="440"/>
    </location>
</feature>